<protein>
    <submittedName>
        <fullName evidence="9">Peptidylprolyl isomerase</fullName>
    </submittedName>
</protein>
<dbReference type="InterPro" id="IPR000297">
    <property type="entry name" value="PPIase_PpiC"/>
</dbReference>
<keyword evidence="3" id="KW-0812">Transmembrane</keyword>
<evidence type="ECO:0000256" key="1">
    <source>
        <dbReference type="ARBA" id="ARBA00004401"/>
    </source>
</evidence>
<evidence type="ECO:0000259" key="8">
    <source>
        <dbReference type="Pfam" id="PF13145"/>
    </source>
</evidence>
<dbReference type="Pfam" id="PF13624">
    <property type="entry name" value="SurA_N_3"/>
    <property type="match status" value="1"/>
</dbReference>
<dbReference type="SUPFAM" id="SSF109998">
    <property type="entry name" value="Triger factor/SurA peptide-binding domain-like"/>
    <property type="match status" value="1"/>
</dbReference>
<sequence length="614" mass="65036">MAKGGKAGQLFVWVLMALLIIGLSGFGVSNFGGNVRNIGSVSGEDISTTEYFRALRSDLNALSAQTGKPLSFNEAAAFGFDGAVRQRLVTQGVLDAEAKRIGISAGDQRLATEIRLTPSFAGANGQFDRGAYSGMLRDNGWSEAEFEGRMRRDLARGLLQTAVVAGMPGSDVAASTFLDYIEERRSFSLLRLSAENLPAPVATPDAAAVKAWYDAHPAEFTKPETRRITYITLMTDDVARTTEVDEAELRRLYEQRLSDYVQPERRLVERLIYPDQAAAEAAKARLDAGSVTFDDLVTERGLTLNDIDLGDLSRDDLGEAAEGVFALTAPGVAGPLPTPLGPALFRMNAVLAAEEVTFEQAKADLVSEFAQDAARRAIATRVNELEDILAGGVTLEDAAKEAGMTLGSMQLTADSDEGLAAYPAFRAKALEAGERDFAHGFLLEDGSLVALRLDGIDAPALQPLDAVSEQAKAAAFAAAEREALAARAAELQKAITEGADPASLGVVEVHSDMPRGGRVDGAPASLLADVFALQAEGDLTTVSAGDFTAVLRLDTIRKADHDSEEARLLVSTVSSQIGQDMGQDAFALLAAALETGADISLDQAAIEAVHAQMR</sequence>
<evidence type="ECO:0000256" key="2">
    <source>
        <dbReference type="ARBA" id="ARBA00022475"/>
    </source>
</evidence>
<evidence type="ECO:0000313" key="9">
    <source>
        <dbReference type="EMBL" id="RRH76700.1"/>
    </source>
</evidence>
<comment type="similarity">
    <text evidence="7">Belongs to the PpiD chaperone family.</text>
</comment>
<dbReference type="OrthoDB" id="9768393at2"/>
<dbReference type="RefSeq" id="WP_124964087.1">
    <property type="nucleotide sequence ID" value="NZ_RRAZ01000006.1"/>
</dbReference>
<dbReference type="AlphaFoldDB" id="A0A3P3DR14"/>
<dbReference type="InterPro" id="IPR027304">
    <property type="entry name" value="Trigger_fact/SurA_dom_sf"/>
</dbReference>
<dbReference type="PANTHER" id="PTHR47529:SF1">
    <property type="entry name" value="PERIPLASMIC CHAPERONE PPID"/>
    <property type="match status" value="1"/>
</dbReference>
<dbReference type="GO" id="GO:0005886">
    <property type="term" value="C:plasma membrane"/>
    <property type="evidence" value="ECO:0007669"/>
    <property type="project" value="UniProtKB-SubCell"/>
</dbReference>
<keyword evidence="4" id="KW-1133">Transmembrane helix</keyword>
<keyword evidence="2" id="KW-1003">Cell membrane</keyword>
<evidence type="ECO:0000256" key="4">
    <source>
        <dbReference type="ARBA" id="ARBA00022989"/>
    </source>
</evidence>
<evidence type="ECO:0000256" key="6">
    <source>
        <dbReference type="ARBA" id="ARBA00023186"/>
    </source>
</evidence>
<keyword evidence="6" id="KW-0143">Chaperone</keyword>
<comment type="caution">
    <text evidence="9">The sequence shown here is derived from an EMBL/GenBank/DDBJ whole genome shotgun (WGS) entry which is preliminary data.</text>
</comment>
<keyword evidence="10" id="KW-1185">Reference proteome</keyword>
<feature type="domain" description="PpiC" evidence="8">
    <location>
        <begin position="244"/>
        <end position="362"/>
    </location>
</feature>
<dbReference type="SUPFAM" id="SSF54534">
    <property type="entry name" value="FKBP-like"/>
    <property type="match status" value="1"/>
</dbReference>
<keyword evidence="5" id="KW-0472">Membrane</keyword>
<name>A0A3P3DR14_9RHOB</name>
<evidence type="ECO:0000256" key="5">
    <source>
        <dbReference type="ARBA" id="ARBA00023136"/>
    </source>
</evidence>
<organism evidence="9 10">
    <name type="scientific">Falsigemmobacter faecalis</name>
    <dbReference type="NCBI Taxonomy" id="2488730"/>
    <lineage>
        <taxon>Bacteria</taxon>
        <taxon>Pseudomonadati</taxon>
        <taxon>Pseudomonadota</taxon>
        <taxon>Alphaproteobacteria</taxon>
        <taxon>Rhodobacterales</taxon>
        <taxon>Paracoccaceae</taxon>
        <taxon>Falsigemmobacter</taxon>
    </lineage>
</organism>
<dbReference type="EMBL" id="RRAZ01000006">
    <property type="protein sequence ID" value="RRH76700.1"/>
    <property type="molecule type" value="Genomic_DNA"/>
</dbReference>
<reference evidence="9 10" key="1">
    <citation type="submission" date="2018-11" db="EMBL/GenBank/DDBJ databases">
        <title>Gemmobacter sp. nov., YIM 102744-1 draft genome.</title>
        <authorList>
            <person name="Li G."/>
            <person name="Jiang Y."/>
        </authorList>
    </citation>
    <scope>NUCLEOTIDE SEQUENCE [LARGE SCALE GENOMIC DNA]</scope>
    <source>
        <strain evidence="9 10">YIM 102744-1</strain>
    </source>
</reference>
<evidence type="ECO:0000256" key="7">
    <source>
        <dbReference type="ARBA" id="ARBA00038408"/>
    </source>
</evidence>
<accession>A0A3P3DR14</accession>
<comment type="subcellular location">
    <subcellularLocation>
        <location evidence="1">Cell membrane</location>
        <topology evidence="1">Single-pass type II membrane protein</topology>
    </subcellularLocation>
</comment>
<dbReference type="Proteomes" id="UP000282125">
    <property type="component" value="Unassembled WGS sequence"/>
</dbReference>
<proteinExistence type="inferred from homology"/>
<evidence type="ECO:0000313" key="10">
    <source>
        <dbReference type="Proteomes" id="UP000282125"/>
    </source>
</evidence>
<dbReference type="InterPro" id="IPR052029">
    <property type="entry name" value="PpiD_chaperone"/>
</dbReference>
<dbReference type="Pfam" id="PF13145">
    <property type="entry name" value="Rotamase_2"/>
    <property type="match status" value="1"/>
</dbReference>
<evidence type="ECO:0000256" key="3">
    <source>
        <dbReference type="ARBA" id="ARBA00022692"/>
    </source>
</evidence>
<keyword evidence="9" id="KW-0413">Isomerase</keyword>
<gene>
    <name evidence="9" type="ORF">EG244_05910</name>
</gene>
<dbReference type="GO" id="GO:0003755">
    <property type="term" value="F:peptidyl-prolyl cis-trans isomerase activity"/>
    <property type="evidence" value="ECO:0007669"/>
    <property type="project" value="InterPro"/>
</dbReference>
<dbReference type="PANTHER" id="PTHR47529">
    <property type="entry name" value="PEPTIDYL-PROLYL CIS-TRANS ISOMERASE D"/>
    <property type="match status" value="1"/>
</dbReference>